<accession>A0A6S7K0G5</accession>
<dbReference type="AlphaFoldDB" id="A0A6S7K0G5"/>
<protein>
    <submittedName>
        <fullName evidence="1">Uncharacterized protein</fullName>
    </submittedName>
</protein>
<proteinExistence type="predicted"/>
<dbReference type="Proteomes" id="UP001152795">
    <property type="component" value="Unassembled WGS sequence"/>
</dbReference>
<organism evidence="1 2">
    <name type="scientific">Paramuricea clavata</name>
    <name type="common">Red gorgonian</name>
    <name type="synonym">Violescent sea-whip</name>
    <dbReference type="NCBI Taxonomy" id="317549"/>
    <lineage>
        <taxon>Eukaryota</taxon>
        <taxon>Metazoa</taxon>
        <taxon>Cnidaria</taxon>
        <taxon>Anthozoa</taxon>
        <taxon>Octocorallia</taxon>
        <taxon>Malacalcyonacea</taxon>
        <taxon>Plexauridae</taxon>
        <taxon>Paramuricea</taxon>
    </lineage>
</organism>
<evidence type="ECO:0000313" key="1">
    <source>
        <dbReference type="EMBL" id="CAB4038825.1"/>
    </source>
</evidence>
<dbReference type="EMBL" id="CACRXK020024639">
    <property type="protein sequence ID" value="CAB4038825.1"/>
    <property type="molecule type" value="Genomic_DNA"/>
</dbReference>
<reference evidence="1" key="1">
    <citation type="submission" date="2020-04" db="EMBL/GenBank/DDBJ databases">
        <authorList>
            <person name="Alioto T."/>
            <person name="Alioto T."/>
            <person name="Gomez Garrido J."/>
        </authorList>
    </citation>
    <scope>NUCLEOTIDE SEQUENCE</scope>
    <source>
        <strain evidence="1">A484AB</strain>
    </source>
</reference>
<evidence type="ECO:0000313" key="2">
    <source>
        <dbReference type="Proteomes" id="UP001152795"/>
    </source>
</evidence>
<name>A0A6S7K0G5_PARCT</name>
<feature type="non-terminal residue" evidence="1">
    <location>
        <position position="98"/>
    </location>
</feature>
<sequence>MLRATFYKKSGGMARIMFSTTKNNITSAITCVQTLQSTFASIMGDIQAKQAERYLTRLQSHADKYPYQVFSHYRNMIDVKIGIQLMWDTNQSPVTCRL</sequence>
<keyword evidence="2" id="KW-1185">Reference proteome</keyword>
<gene>
    <name evidence="1" type="ORF">PACLA_8A069587</name>
</gene>
<comment type="caution">
    <text evidence="1">The sequence shown here is derived from an EMBL/GenBank/DDBJ whole genome shotgun (WGS) entry which is preliminary data.</text>
</comment>